<dbReference type="GeneID" id="18914524"/>
<dbReference type="InParanoid" id="K5WIG6"/>
<dbReference type="Proteomes" id="UP000008370">
    <property type="component" value="Unassembled WGS sequence"/>
</dbReference>
<organism evidence="2 3">
    <name type="scientific">Phanerochaete carnosa (strain HHB-10118-sp)</name>
    <name type="common">White-rot fungus</name>
    <name type="synonym">Peniophora carnosa</name>
    <dbReference type="NCBI Taxonomy" id="650164"/>
    <lineage>
        <taxon>Eukaryota</taxon>
        <taxon>Fungi</taxon>
        <taxon>Dikarya</taxon>
        <taxon>Basidiomycota</taxon>
        <taxon>Agaricomycotina</taxon>
        <taxon>Agaricomycetes</taxon>
        <taxon>Polyporales</taxon>
        <taxon>Phanerochaetaceae</taxon>
        <taxon>Phanerochaete</taxon>
    </lineage>
</organism>
<reference evidence="2 3" key="1">
    <citation type="journal article" date="2012" name="BMC Genomics">
        <title>Comparative genomics of the white-rot fungi, Phanerochaete carnosa and P. chrysosporium, to elucidate the genetic basis of the distinct wood types they colonize.</title>
        <authorList>
            <person name="Suzuki H."/>
            <person name="MacDonald J."/>
            <person name="Syed K."/>
            <person name="Salamov A."/>
            <person name="Hori C."/>
            <person name="Aerts A."/>
            <person name="Henrissat B."/>
            <person name="Wiebenga A."/>
            <person name="vanKuyk P.A."/>
            <person name="Barry K."/>
            <person name="Lindquist E."/>
            <person name="LaButti K."/>
            <person name="Lapidus A."/>
            <person name="Lucas S."/>
            <person name="Coutinho P."/>
            <person name="Gong Y."/>
            <person name="Samejima M."/>
            <person name="Mahadevan R."/>
            <person name="Abou-Zaid M."/>
            <person name="de Vries R.P."/>
            <person name="Igarashi K."/>
            <person name="Yadav J.S."/>
            <person name="Grigoriev I.V."/>
            <person name="Master E.R."/>
        </authorList>
    </citation>
    <scope>NUCLEOTIDE SEQUENCE [LARGE SCALE GENOMIC DNA]</scope>
    <source>
        <strain evidence="2 3">HHB-10118-sp</strain>
    </source>
</reference>
<keyword evidence="1" id="KW-0472">Membrane</keyword>
<feature type="transmembrane region" description="Helical" evidence="1">
    <location>
        <begin position="17"/>
        <end position="39"/>
    </location>
</feature>
<proteinExistence type="predicted"/>
<evidence type="ECO:0000313" key="3">
    <source>
        <dbReference type="Proteomes" id="UP000008370"/>
    </source>
</evidence>
<evidence type="ECO:0000313" key="2">
    <source>
        <dbReference type="EMBL" id="EKM58884.1"/>
    </source>
</evidence>
<accession>K5WIG6</accession>
<protein>
    <submittedName>
        <fullName evidence="2">Uncharacterized protein</fullName>
    </submittedName>
</protein>
<dbReference type="RefSeq" id="XP_007391475.1">
    <property type="nucleotide sequence ID" value="XM_007391413.1"/>
</dbReference>
<dbReference type="EMBL" id="JH930469">
    <property type="protein sequence ID" value="EKM58884.1"/>
    <property type="molecule type" value="Genomic_DNA"/>
</dbReference>
<evidence type="ECO:0000256" key="1">
    <source>
        <dbReference type="SAM" id="Phobius"/>
    </source>
</evidence>
<keyword evidence="1" id="KW-0812">Transmembrane</keyword>
<sequence length="101" mass="11315">MGISAEREVHLATVLGLFYAVIYVFTCFCLFTLSIIASVDRACARASYLAIKQYQCLTVHDIPRPIFIVGVASSTPRCKSSRRTVAVKKACAVHRRRKCCW</sequence>
<name>K5WIG6_PHACS</name>
<dbReference type="KEGG" id="pco:PHACADRAFT_248992"/>
<dbReference type="HOGENOM" id="CLU_2292658_0_0_1"/>
<keyword evidence="3" id="KW-1185">Reference proteome</keyword>
<dbReference type="AlphaFoldDB" id="K5WIG6"/>
<keyword evidence="1" id="KW-1133">Transmembrane helix</keyword>
<gene>
    <name evidence="2" type="ORF">PHACADRAFT_248992</name>
</gene>